<dbReference type="PANTHER" id="PTHR48086:SF4">
    <property type="entry name" value="SODIUM_PANTOTHENATE SYMPORTER"/>
    <property type="match status" value="1"/>
</dbReference>
<proteinExistence type="inferred from homology"/>
<dbReference type="Gene3D" id="1.20.1730.10">
    <property type="entry name" value="Sodium/glucose cotransporter"/>
    <property type="match status" value="1"/>
</dbReference>
<name>A0A1B8PMW0_MORNO</name>
<keyword evidence="9" id="KW-0739">Sodium transport</keyword>
<feature type="transmembrane region" description="Helical" evidence="11">
    <location>
        <begin position="124"/>
        <end position="148"/>
    </location>
</feature>
<evidence type="ECO:0000256" key="7">
    <source>
        <dbReference type="ARBA" id="ARBA00022989"/>
    </source>
</evidence>
<comment type="similarity">
    <text evidence="2 10">Belongs to the sodium:solute symporter (SSF) (TC 2.A.21) family.</text>
</comment>
<dbReference type="InterPro" id="IPR050277">
    <property type="entry name" value="Sodium:Solute_Symporter"/>
</dbReference>
<evidence type="ECO:0000313" key="13">
    <source>
        <dbReference type="Proteomes" id="UP000092671"/>
    </source>
</evidence>
<feature type="transmembrane region" description="Helical" evidence="11">
    <location>
        <begin position="426"/>
        <end position="446"/>
    </location>
</feature>
<dbReference type="NCBIfam" id="TIGR00813">
    <property type="entry name" value="sss"/>
    <property type="match status" value="1"/>
</dbReference>
<feature type="transmembrane region" description="Helical" evidence="11">
    <location>
        <begin position="275"/>
        <end position="300"/>
    </location>
</feature>
<feature type="transmembrane region" description="Helical" evidence="11">
    <location>
        <begin position="452"/>
        <end position="469"/>
    </location>
</feature>
<evidence type="ECO:0000256" key="11">
    <source>
        <dbReference type="SAM" id="Phobius"/>
    </source>
</evidence>
<dbReference type="InterPro" id="IPR011849">
    <property type="entry name" value="Na/pantothenate_symporter"/>
</dbReference>
<dbReference type="InterPro" id="IPR001734">
    <property type="entry name" value="Na/solute_symporter"/>
</dbReference>
<feature type="transmembrane region" description="Helical" evidence="11">
    <location>
        <begin position="312"/>
        <end position="334"/>
    </location>
</feature>
<evidence type="ECO:0000313" key="12">
    <source>
        <dbReference type="EMBL" id="OBX52388.1"/>
    </source>
</evidence>
<dbReference type="CDD" id="cd10327">
    <property type="entry name" value="SLC5sbd_PanF"/>
    <property type="match status" value="1"/>
</dbReference>
<evidence type="ECO:0000256" key="10">
    <source>
        <dbReference type="RuleBase" id="RU362091"/>
    </source>
</evidence>
<feature type="transmembrane region" description="Helical" evidence="11">
    <location>
        <begin position="47"/>
        <end position="65"/>
    </location>
</feature>
<dbReference type="GO" id="GO:0015081">
    <property type="term" value="F:sodium ion transmembrane transporter activity"/>
    <property type="evidence" value="ECO:0007669"/>
    <property type="project" value="InterPro"/>
</dbReference>
<dbReference type="OrthoDB" id="9814523at2"/>
<dbReference type="PANTHER" id="PTHR48086">
    <property type="entry name" value="SODIUM/PROLINE SYMPORTER-RELATED"/>
    <property type="match status" value="1"/>
</dbReference>
<evidence type="ECO:0000256" key="9">
    <source>
        <dbReference type="ARBA" id="ARBA00023201"/>
    </source>
</evidence>
<reference evidence="12 13" key="1">
    <citation type="submission" date="2016-06" db="EMBL/GenBank/DDBJ databases">
        <title>Draft genome of Moraxella nonliquefaciens CCUG 60284.</title>
        <authorList>
            <person name="Salva-Serra F."/>
            <person name="Engstrom-Jakobsson H."/>
            <person name="Thorell K."/>
            <person name="Gonzales-Siles L."/>
            <person name="Karlsson R."/>
            <person name="Boulund F."/>
            <person name="Engstrand L."/>
            <person name="Kristiansson E."/>
            <person name="Moore E."/>
        </authorList>
    </citation>
    <scope>NUCLEOTIDE SEQUENCE [LARGE SCALE GENOMIC DNA]</scope>
    <source>
        <strain evidence="12 13">CCUG 60284</strain>
    </source>
</reference>
<dbReference type="RefSeq" id="WP_066891123.1">
    <property type="nucleotide sequence ID" value="NZ_LZDN01000001.1"/>
</dbReference>
<keyword evidence="4" id="KW-1003">Cell membrane</keyword>
<evidence type="ECO:0000256" key="8">
    <source>
        <dbReference type="ARBA" id="ARBA00023136"/>
    </source>
</evidence>
<dbReference type="PROSITE" id="PS50283">
    <property type="entry name" value="NA_SOLUT_SYMP_3"/>
    <property type="match status" value="1"/>
</dbReference>
<evidence type="ECO:0000256" key="6">
    <source>
        <dbReference type="ARBA" id="ARBA00022847"/>
    </source>
</evidence>
<protein>
    <submittedName>
        <fullName evidence="12">Sodium/panthothenate symporter</fullName>
    </submittedName>
</protein>
<dbReference type="Proteomes" id="UP000092671">
    <property type="component" value="Unassembled WGS sequence"/>
</dbReference>
<keyword evidence="9" id="KW-0406">Ion transport</keyword>
<dbReference type="AlphaFoldDB" id="A0A1B8PMW0"/>
<feature type="transmembrane region" description="Helical" evidence="11">
    <location>
        <begin position="6"/>
        <end position="26"/>
    </location>
</feature>
<comment type="caution">
    <text evidence="12">The sequence shown here is derived from an EMBL/GenBank/DDBJ whole genome shotgun (WGS) entry which is preliminary data.</text>
</comment>
<feature type="transmembrane region" description="Helical" evidence="11">
    <location>
        <begin position="192"/>
        <end position="216"/>
    </location>
</feature>
<feature type="transmembrane region" description="Helical" evidence="11">
    <location>
        <begin position="371"/>
        <end position="389"/>
    </location>
</feature>
<keyword evidence="7 11" id="KW-1133">Transmembrane helix</keyword>
<evidence type="ECO:0000256" key="4">
    <source>
        <dbReference type="ARBA" id="ARBA00022475"/>
    </source>
</evidence>
<evidence type="ECO:0000256" key="5">
    <source>
        <dbReference type="ARBA" id="ARBA00022692"/>
    </source>
</evidence>
<accession>A0A1B8PMW0</accession>
<feature type="transmembrane region" description="Helical" evidence="11">
    <location>
        <begin position="236"/>
        <end position="255"/>
    </location>
</feature>
<feature type="transmembrane region" description="Helical" evidence="11">
    <location>
        <begin position="395"/>
        <end position="419"/>
    </location>
</feature>
<gene>
    <name evidence="12" type="ORF">A9Z60_01595</name>
</gene>
<evidence type="ECO:0000256" key="1">
    <source>
        <dbReference type="ARBA" id="ARBA00004141"/>
    </source>
</evidence>
<dbReference type="Pfam" id="PF00474">
    <property type="entry name" value="SSF"/>
    <property type="match status" value="1"/>
</dbReference>
<dbReference type="NCBIfam" id="TIGR02119">
    <property type="entry name" value="panF"/>
    <property type="match status" value="1"/>
</dbReference>
<dbReference type="PROSITE" id="PS00456">
    <property type="entry name" value="NA_SOLUT_SYMP_1"/>
    <property type="match status" value="1"/>
</dbReference>
<keyword evidence="3" id="KW-0813">Transport</keyword>
<dbReference type="InterPro" id="IPR018212">
    <property type="entry name" value="Na/solute_symporter_CS"/>
</dbReference>
<comment type="subcellular location">
    <subcellularLocation>
        <location evidence="1">Membrane</location>
        <topology evidence="1">Multi-pass membrane protein</topology>
    </subcellularLocation>
</comment>
<evidence type="ECO:0000256" key="2">
    <source>
        <dbReference type="ARBA" id="ARBA00006434"/>
    </source>
</evidence>
<dbReference type="GO" id="GO:0036376">
    <property type="term" value="P:sodium ion export across plasma membrane"/>
    <property type="evidence" value="ECO:0007669"/>
    <property type="project" value="InterPro"/>
</dbReference>
<keyword evidence="8 11" id="KW-0472">Membrane</keyword>
<keyword evidence="6" id="KW-0769">Symport</keyword>
<dbReference type="InterPro" id="IPR038377">
    <property type="entry name" value="Na/Glc_symporter_sf"/>
</dbReference>
<feature type="transmembrane region" description="Helical" evidence="11">
    <location>
        <begin position="77"/>
        <end position="96"/>
    </location>
</feature>
<dbReference type="GO" id="GO:0015293">
    <property type="term" value="F:symporter activity"/>
    <property type="evidence" value="ECO:0007669"/>
    <property type="project" value="UniProtKB-KW"/>
</dbReference>
<keyword evidence="5 11" id="KW-0812">Transmembrane</keyword>
<feature type="transmembrane region" description="Helical" evidence="11">
    <location>
        <begin position="160"/>
        <end position="180"/>
    </location>
</feature>
<keyword evidence="9" id="KW-0915">Sodium</keyword>
<dbReference type="GO" id="GO:0005886">
    <property type="term" value="C:plasma membrane"/>
    <property type="evidence" value="ECO:0007669"/>
    <property type="project" value="TreeGrafter"/>
</dbReference>
<sequence>MILNVQILIPLVLYLLFVFGVAWYAYQKRSSGKFLNEYYVGSRSMGGFLLAMTTVATYISASSFIGGPGAAYKFGLGWVLLSMIQVPAIWLTLGTLGKKFAMLARQTDSITINDLLFARYQNKIVVYLACLSLLFAFFGMMVVQFIGAGRLLETSLGLPYEWSIGIFALVIGLYTFIGGFRAVVLTDTIQGMVMLVGTILLLGATLMATGGIDNAMTTLNTIDPRLLTPTGVDDKLSATFMLSFWVLVCFGLIGLPHTAVRAMAYKDSRSLHQGILVGTVVMTVLVLGMHLAGVLARAVIPELDVPDKVIPTLMMTVLPPFVAGIFLAAPMAAIMSSIDSMLIQSSSTLIKDLYLSIKPDAIHNEHKIKRYSTTLTLGFTIILAIVAMLNPPDMLIWLNLLSFGGLEATFLWVLVFGLYDKKANATGAICSMVAGLTSYAIIAYFKIALWDLHAVVPALVIGLIAFLVGNKMGQNIKSPDRHLL</sequence>
<dbReference type="EMBL" id="LZDN01000001">
    <property type="protein sequence ID" value="OBX52388.1"/>
    <property type="molecule type" value="Genomic_DNA"/>
</dbReference>
<dbReference type="GO" id="GO:0015233">
    <property type="term" value="F:pantothenate transmembrane transporter activity"/>
    <property type="evidence" value="ECO:0007669"/>
    <property type="project" value="InterPro"/>
</dbReference>
<organism evidence="12 13">
    <name type="scientific">Moraxella nonliquefaciens</name>
    <dbReference type="NCBI Taxonomy" id="478"/>
    <lineage>
        <taxon>Bacteria</taxon>
        <taxon>Pseudomonadati</taxon>
        <taxon>Pseudomonadota</taxon>
        <taxon>Gammaproteobacteria</taxon>
        <taxon>Moraxellales</taxon>
        <taxon>Moraxellaceae</taxon>
        <taxon>Moraxella</taxon>
    </lineage>
</organism>
<evidence type="ECO:0000256" key="3">
    <source>
        <dbReference type="ARBA" id="ARBA00022448"/>
    </source>
</evidence>